<gene>
    <name evidence="2" type="ORF">ERJ77_18715</name>
</gene>
<feature type="compositionally biased region" description="Basic and acidic residues" evidence="1">
    <location>
        <begin position="71"/>
        <end position="81"/>
    </location>
</feature>
<feature type="non-terminal residue" evidence="2">
    <location>
        <position position="81"/>
    </location>
</feature>
<accession>A0AAW4BEC7</accession>
<reference evidence="2" key="1">
    <citation type="journal article" date="2021" name="PeerJ">
        <title>Analysis of 44 Vibrio anguillarum genomes reveals high genetic diversity.</title>
        <authorList>
            <person name="Hansen M.J."/>
            <person name="Dalsgaard I."/>
        </authorList>
    </citation>
    <scope>NUCLEOTIDE SEQUENCE</scope>
    <source>
        <strain evidence="2">850617-1/1</strain>
    </source>
</reference>
<comment type="caution">
    <text evidence="2">The sequence shown here is derived from an EMBL/GenBank/DDBJ whole genome shotgun (WGS) entry which is preliminary data.</text>
</comment>
<name>A0AAW4BEC7_VIBAN</name>
<protein>
    <submittedName>
        <fullName evidence="2">Uncharacterized protein</fullName>
    </submittedName>
</protein>
<dbReference type="EMBL" id="SCLC01000166">
    <property type="protein sequence ID" value="MBF4436490.1"/>
    <property type="molecule type" value="Genomic_DNA"/>
</dbReference>
<feature type="non-terminal residue" evidence="2">
    <location>
        <position position="1"/>
    </location>
</feature>
<evidence type="ECO:0000313" key="3">
    <source>
        <dbReference type="Proteomes" id="UP000786185"/>
    </source>
</evidence>
<organism evidence="2 3">
    <name type="scientific">Vibrio anguillarum</name>
    <name type="common">Listonella anguillarum</name>
    <dbReference type="NCBI Taxonomy" id="55601"/>
    <lineage>
        <taxon>Bacteria</taxon>
        <taxon>Pseudomonadati</taxon>
        <taxon>Pseudomonadota</taxon>
        <taxon>Gammaproteobacteria</taxon>
        <taxon>Vibrionales</taxon>
        <taxon>Vibrionaceae</taxon>
        <taxon>Vibrio</taxon>
    </lineage>
</organism>
<evidence type="ECO:0000256" key="1">
    <source>
        <dbReference type="SAM" id="MobiDB-lite"/>
    </source>
</evidence>
<feature type="region of interest" description="Disordered" evidence="1">
    <location>
        <begin position="58"/>
        <end position="81"/>
    </location>
</feature>
<dbReference type="Proteomes" id="UP000786185">
    <property type="component" value="Unassembled WGS sequence"/>
</dbReference>
<dbReference type="AlphaFoldDB" id="A0AAW4BEC7"/>
<proteinExistence type="predicted"/>
<evidence type="ECO:0000313" key="2">
    <source>
        <dbReference type="EMBL" id="MBF4436490.1"/>
    </source>
</evidence>
<sequence length="81" mass="9067">ADFLNLAGRAGRLLNEFHGNVWCIRPEEWESPCYTGDKLQTITSSISNILIDGGTELQKAINPDTTEDSWDEKRQDEADVA</sequence>